<evidence type="ECO:0000256" key="5">
    <source>
        <dbReference type="ARBA" id="ARBA00022824"/>
    </source>
</evidence>
<dbReference type="InterPro" id="IPR007751">
    <property type="entry name" value="DUF676_lipase-like"/>
</dbReference>
<comment type="similarity">
    <text evidence="4">Belongs to the putative lipase ROG1 family.</text>
</comment>
<evidence type="ECO:0000256" key="4">
    <source>
        <dbReference type="ARBA" id="ARBA00007920"/>
    </source>
</evidence>
<dbReference type="AlphaFoldDB" id="A0A2V1DK85"/>
<dbReference type="GO" id="GO:0016020">
    <property type="term" value="C:membrane"/>
    <property type="evidence" value="ECO:0007669"/>
    <property type="project" value="UniProtKB-SubCell"/>
</dbReference>
<reference evidence="9 10" key="1">
    <citation type="journal article" date="2018" name="Sci. Rep.">
        <title>Comparative genomics provides insights into the lifestyle and reveals functional heterogeneity of dark septate endophytic fungi.</title>
        <authorList>
            <person name="Knapp D.G."/>
            <person name="Nemeth J.B."/>
            <person name="Barry K."/>
            <person name="Hainaut M."/>
            <person name="Henrissat B."/>
            <person name="Johnson J."/>
            <person name="Kuo A."/>
            <person name="Lim J.H.P."/>
            <person name="Lipzen A."/>
            <person name="Nolan M."/>
            <person name="Ohm R.A."/>
            <person name="Tamas L."/>
            <person name="Grigoriev I.V."/>
            <person name="Spatafora J.W."/>
            <person name="Nagy L.G."/>
            <person name="Kovacs G.M."/>
        </authorList>
    </citation>
    <scope>NUCLEOTIDE SEQUENCE [LARGE SCALE GENOMIC DNA]</scope>
    <source>
        <strain evidence="9 10">DSE2036</strain>
    </source>
</reference>
<evidence type="ECO:0000313" key="10">
    <source>
        <dbReference type="Proteomes" id="UP000244855"/>
    </source>
</evidence>
<feature type="non-terminal residue" evidence="9">
    <location>
        <position position="304"/>
    </location>
</feature>
<evidence type="ECO:0000256" key="7">
    <source>
        <dbReference type="ARBA" id="ARBA00023136"/>
    </source>
</evidence>
<keyword evidence="6" id="KW-0496">Mitochondrion</keyword>
<dbReference type="InterPro" id="IPR052374">
    <property type="entry name" value="SERAC1"/>
</dbReference>
<dbReference type="PANTHER" id="PTHR48182:SF2">
    <property type="entry name" value="PROTEIN SERAC1"/>
    <property type="match status" value="1"/>
</dbReference>
<gene>
    <name evidence="9" type="ORF">DM02DRAFT_616112</name>
</gene>
<name>A0A2V1DK85_9PLEO</name>
<evidence type="ECO:0000313" key="9">
    <source>
        <dbReference type="EMBL" id="PVH98023.1"/>
    </source>
</evidence>
<feature type="domain" description="DUF676" evidence="8">
    <location>
        <begin position="50"/>
        <end position="181"/>
    </location>
</feature>
<dbReference type="Proteomes" id="UP000244855">
    <property type="component" value="Unassembled WGS sequence"/>
</dbReference>
<evidence type="ECO:0000256" key="6">
    <source>
        <dbReference type="ARBA" id="ARBA00023128"/>
    </source>
</evidence>
<proteinExistence type="inferred from homology"/>
<evidence type="ECO:0000259" key="8">
    <source>
        <dbReference type="Pfam" id="PF05057"/>
    </source>
</evidence>
<keyword evidence="5" id="KW-0256">Endoplasmic reticulum</keyword>
<comment type="subcellular location">
    <subcellularLocation>
        <location evidence="2">Endoplasmic reticulum</location>
    </subcellularLocation>
    <subcellularLocation>
        <location evidence="3">Membrane</location>
    </subcellularLocation>
    <subcellularLocation>
        <location evidence="1">Mitochondrion</location>
    </subcellularLocation>
</comment>
<evidence type="ECO:0000256" key="1">
    <source>
        <dbReference type="ARBA" id="ARBA00004173"/>
    </source>
</evidence>
<dbReference type="Gene3D" id="3.40.50.1820">
    <property type="entry name" value="alpha/beta hydrolase"/>
    <property type="match status" value="1"/>
</dbReference>
<dbReference type="GO" id="GO:0005739">
    <property type="term" value="C:mitochondrion"/>
    <property type="evidence" value="ECO:0007669"/>
    <property type="project" value="UniProtKB-SubCell"/>
</dbReference>
<keyword evidence="10" id="KW-1185">Reference proteome</keyword>
<evidence type="ECO:0000256" key="3">
    <source>
        <dbReference type="ARBA" id="ARBA00004370"/>
    </source>
</evidence>
<organism evidence="9 10">
    <name type="scientific">Periconia macrospinosa</name>
    <dbReference type="NCBI Taxonomy" id="97972"/>
    <lineage>
        <taxon>Eukaryota</taxon>
        <taxon>Fungi</taxon>
        <taxon>Dikarya</taxon>
        <taxon>Ascomycota</taxon>
        <taxon>Pezizomycotina</taxon>
        <taxon>Dothideomycetes</taxon>
        <taxon>Pleosporomycetidae</taxon>
        <taxon>Pleosporales</taxon>
        <taxon>Massarineae</taxon>
        <taxon>Periconiaceae</taxon>
        <taxon>Periconia</taxon>
    </lineage>
</organism>
<dbReference type="Pfam" id="PF05057">
    <property type="entry name" value="DUF676"/>
    <property type="match status" value="1"/>
</dbReference>
<accession>A0A2V1DK85</accession>
<keyword evidence="7" id="KW-0472">Membrane</keyword>
<sequence length="304" mass="34090">MAFFKKLLLPKRKSKPISRRELDSHPGAEVEQLGLFLLTNETTSPHDIDIIAVHGLGGHYQKTWTEANGEFWLRDSVPSKLQDSKLNSRVFSYGYNSSTAFSKAVTDITDEAAMLLERIRGERKSQSDRLKPIIFIAHSLGGILVKKAMIHAHQRLREYGELLDSIKGVIFFGTPHRGSDAAYWASYAARVLKTIQLGRGTNDKFVSDLRRNSKAFAEISEQWVERAAPLRIRTFYETELLYGEHVVDKDSARLGLPNEVAIGIAGSNHKSMCKFGDFNSQKYKPVSNAVEELVEHALGGLRTS</sequence>
<evidence type="ECO:0000256" key="2">
    <source>
        <dbReference type="ARBA" id="ARBA00004240"/>
    </source>
</evidence>
<dbReference type="SUPFAM" id="SSF53474">
    <property type="entry name" value="alpha/beta-Hydrolases"/>
    <property type="match status" value="1"/>
</dbReference>
<dbReference type="InterPro" id="IPR029058">
    <property type="entry name" value="AB_hydrolase_fold"/>
</dbReference>
<dbReference type="OrthoDB" id="5086500at2759"/>
<protein>
    <recommendedName>
        <fullName evidence="8">DUF676 domain-containing protein</fullName>
    </recommendedName>
</protein>
<dbReference type="EMBL" id="KZ805423">
    <property type="protein sequence ID" value="PVH98023.1"/>
    <property type="molecule type" value="Genomic_DNA"/>
</dbReference>
<dbReference type="PANTHER" id="PTHR48182">
    <property type="entry name" value="PROTEIN SERAC1"/>
    <property type="match status" value="1"/>
</dbReference>
<dbReference type="STRING" id="97972.A0A2V1DK85"/>
<dbReference type="GO" id="GO:0005783">
    <property type="term" value="C:endoplasmic reticulum"/>
    <property type="evidence" value="ECO:0007669"/>
    <property type="project" value="UniProtKB-SubCell"/>
</dbReference>